<dbReference type="InterPro" id="IPR036097">
    <property type="entry name" value="HisK_dim/P_sf"/>
</dbReference>
<dbReference type="InterPro" id="IPR004358">
    <property type="entry name" value="Sig_transdc_His_kin-like_C"/>
</dbReference>
<evidence type="ECO:0000256" key="4">
    <source>
        <dbReference type="ARBA" id="ARBA00022679"/>
    </source>
</evidence>
<dbReference type="EMBL" id="LNQR01000090">
    <property type="protein sequence ID" value="KWT82094.1"/>
    <property type="molecule type" value="Genomic_DNA"/>
</dbReference>
<dbReference type="SMART" id="SM00387">
    <property type="entry name" value="HATPase_c"/>
    <property type="match status" value="1"/>
</dbReference>
<dbReference type="RefSeq" id="WP_085053165.1">
    <property type="nucleotide sequence ID" value="NZ_LNQR01000090.1"/>
</dbReference>
<dbReference type="InterPro" id="IPR003594">
    <property type="entry name" value="HATPase_dom"/>
</dbReference>
<keyword evidence="5 10" id="KW-0418">Kinase</keyword>
<dbReference type="Gene3D" id="3.30.565.10">
    <property type="entry name" value="Histidine kinase-like ATPase, C-terminal domain"/>
    <property type="match status" value="1"/>
</dbReference>
<evidence type="ECO:0000256" key="5">
    <source>
        <dbReference type="ARBA" id="ARBA00022777"/>
    </source>
</evidence>
<evidence type="ECO:0000259" key="8">
    <source>
        <dbReference type="PROSITE" id="PS50112"/>
    </source>
</evidence>
<sequence length="915" mass="104143">MADEEKAKDRLIEELRAKVTTLETSLDKLNSELSLQNEIMSNMAEGVCLIMASDGIILYCNPKFEQMFAYDAGELAGKNISTVNAPTEKTPEETAREISESLIKHKSWQGELLNIKKTGECFWCSAAVSTFEDKRYGTVWVSVHTDITERKDAQEELDRFFNESRDILAIFSIDGHFTRVNPMFEKVLGYTKEEICSTHLMELIHPDDRDATIAEVERQNKGSNAVDFVNRYLCKDGSYKTLSWSGGHVINGKIYANARDVTQQKLLLAKLAESEQRFKTVFEEAPIGAAMIDSVTGEFIQVNRRFCTITGYSSDEILGLRFQDITHPDDLKHQLDGLKLLNRGDIPVFSIEKRYIHKSSKILWVTLTYIYLQNATNQHPFNLAIIEDITDMKQMADTLKDKEQDEIEAQRKAHFGTWTFDPVSAQSQWSLEMFNIIGIDPNTGPPLYPGLINYIHPDDYRRFDDTVREAVQLGKPYDIEIRICRPDRTGRIINSIGEPVLDDAGKVVKLRGSVLDITERKNLETKLEDIRTQLQSIIDSSATVIFLKDLQGRYVFINTMYEKLFHISKKDIVGKTDYDIFPKELADKFRENDIEVEKKNASLSFEEIVLQYDGLHTYISVKFPMHDTKGYLYGVCGIATDITERKRMEEELKQLTTNLESMVTEETKKRRQSEQILIQQSKMASMGEMLGLIAHQWRQPLNAIGLIVQDLREAYTYGELDQTYITNTVETTMKQVTFMSGTIDDFKDFLKPSKEKIRFNVKTSIEELLSMFAQMFKKSDVDISIITEQDTLLFADGYPNEFKQVVLNILNNAKDAIALNRKSCLQGLIEINIANNEERDKIILSIRDNGGGIPEDVIGKIFEPYYTTKGSTGTGLGLYMSKTIIETNMGGTLTVSNTDRGAEFTISLGVTVERI</sequence>
<evidence type="ECO:0000313" key="11">
    <source>
        <dbReference type="Proteomes" id="UP000060487"/>
    </source>
</evidence>
<comment type="caution">
    <text evidence="10">The sequence shown here is derived from an EMBL/GenBank/DDBJ whole genome shotgun (WGS) entry which is preliminary data.</text>
</comment>
<feature type="domain" description="PAS" evidence="8">
    <location>
        <begin position="49"/>
        <end position="106"/>
    </location>
</feature>
<dbReference type="InterPro" id="IPR013655">
    <property type="entry name" value="PAS_fold_3"/>
</dbReference>
<dbReference type="Gene3D" id="1.10.287.130">
    <property type="match status" value="1"/>
</dbReference>
<feature type="domain" description="PAS" evidence="8">
    <location>
        <begin position="153"/>
        <end position="223"/>
    </location>
</feature>
<evidence type="ECO:0000313" key="10">
    <source>
        <dbReference type="EMBL" id="KWT82094.1"/>
    </source>
</evidence>
<dbReference type="InterPro" id="IPR000700">
    <property type="entry name" value="PAS-assoc_C"/>
</dbReference>
<feature type="domain" description="PAC" evidence="9">
    <location>
        <begin position="603"/>
        <end position="654"/>
    </location>
</feature>
<accession>A0ABR5SDW3</accession>
<dbReference type="InterPro" id="IPR005467">
    <property type="entry name" value="His_kinase_dom"/>
</dbReference>
<dbReference type="GO" id="GO:0004673">
    <property type="term" value="F:protein histidine kinase activity"/>
    <property type="evidence" value="ECO:0007669"/>
    <property type="project" value="UniProtKB-EC"/>
</dbReference>
<keyword evidence="3" id="KW-0597">Phosphoprotein</keyword>
<dbReference type="Proteomes" id="UP000060487">
    <property type="component" value="Unassembled WGS sequence"/>
</dbReference>
<proteinExistence type="predicted"/>
<dbReference type="NCBIfam" id="TIGR00229">
    <property type="entry name" value="sensory_box"/>
    <property type="match status" value="4"/>
</dbReference>
<feature type="coiled-coil region" evidence="6">
    <location>
        <begin position="638"/>
        <end position="665"/>
    </location>
</feature>
<dbReference type="InterPro" id="IPR001610">
    <property type="entry name" value="PAC"/>
</dbReference>
<feature type="domain" description="PAS" evidence="8">
    <location>
        <begin position="274"/>
        <end position="345"/>
    </location>
</feature>
<feature type="domain" description="PAC" evidence="9">
    <location>
        <begin position="349"/>
        <end position="401"/>
    </location>
</feature>
<dbReference type="SUPFAM" id="SSF55785">
    <property type="entry name" value="PYP-like sensor domain (PAS domain)"/>
    <property type="match status" value="5"/>
</dbReference>
<dbReference type="InterPro" id="IPR013656">
    <property type="entry name" value="PAS_4"/>
</dbReference>
<dbReference type="InterPro" id="IPR036890">
    <property type="entry name" value="HATPase_C_sf"/>
</dbReference>
<dbReference type="SMART" id="SM00086">
    <property type="entry name" value="PAC"/>
    <property type="match status" value="4"/>
</dbReference>
<dbReference type="PROSITE" id="PS50109">
    <property type="entry name" value="HIS_KIN"/>
    <property type="match status" value="1"/>
</dbReference>
<dbReference type="InterPro" id="IPR003661">
    <property type="entry name" value="HisK_dim/P_dom"/>
</dbReference>
<dbReference type="PRINTS" id="PR00344">
    <property type="entry name" value="BCTRLSENSOR"/>
</dbReference>
<dbReference type="CDD" id="cd00130">
    <property type="entry name" value="PAS"/>
    <property type="match status" value="5"/>
</dbReference>
<dbReference type="SMART" id="SM00091">
    <property type="entry name" value="PAS"/>
    <property type="match status" value="5"/>
</dbReference>
<dbReference type="CDD" id="cd00075">
    <property type="entry name" value="HATPase"/>
    <property type="match status" value="1"/>
</dbReference>
<evidence type="ECO:0000259" key="7">
    <source>
        <dbReference type="PROSITE" id="PS50109"/>
    </source>
</evidence>
<reference evidence="10 11" key="1">
    <citation type="submission" date="2015-11" db="EMBL/GenBank/DDBJ databases">
        <authorList>
            <person name="Lin W."/>
        </authorList>
    </citation>
    <scope>NUCLEOTIDE SEQUENCE [LARGE SCALE GENOMIC DNA]</scope>
    <source>
        <strain evidence="10 11">HCH-1</strain>
    </source>
</reference>
<comment type="catalytic activity">
    <reaction evidence="1">
        <text>ATP + protein L-histidine = ADP + protein N-phospho-L-histidine.</text>
        <dbReference type="EC" id="2.7.13.3"/>
    </reaction>
</comment>
<dbReference type="Pfam" id="PF08447">
    <property type="entry name" value="PAS_3"/>
    <property type="match status" value="2"/>
</dbReference>
<dbReference type="PROSITE" id="PS50112">
    <property type="entry name" value="PAS"/>
    <property type="match status" value="4"/>
</dbReference>
<protein>
    <recommendedName>
        <fullName evidence="2">histidine kinase</fullName>
        <ecNumber evidence="2">2.7.13.3</ecNumber>
    </recommendedName>
</protein>
<keyword evidence="4 10" id="KW-0808">Transferase</keyword>
<evidence type="ECO:0000256" key="3">
    <source>
        <dbReference type="ARBA" id="ARBA00022553"/>
    </source>
</evidence>
<evidence type="ECO:0000256" key="6">
    <source>
        <dbReference type="SAM" id="Coils"/>
    </source>
</evidence>
<keyword evidence="11" id="KW-1185">Reference proteome</keyword>
<dbReference type="PANTHER" id="PTHR43304:SF1">
    <property type="entry name" value="PAC DOMAIN-CONTAINING PROTEIN"/>
    <property type="match status" value="1"/>
</dbReference>
<feature type="domain" description="PAC" evidence="9">
    <location>
        <begin position="477"/>
        <end position="529"/>
    </location>
</feature>
<feature type="domain" description="Histidine kinase" evidence="7">
    <location>
        <begin position="692"/>
        <end position="912"/>
    </location>
</feature>
<gene>
    <name evidence="10" type="ORF">ASN18_2543</name>
</gene>
<evidence type="ECO:0000259" key="9">
    <source>
        <dbReference type="PROSITE" id="PS50113"/>
    </source>
</evidence>
<dbReference type="Pfam" id="PF02518">
    <property type="entry name" value="HATPase_c"/>
    <property type="match status" value="1"/>
</dbReference>
<organism evidence="10 11">
    <name type="scientific">Candidatus Magnetominusculus xianensis</name>
    <dbReference type="NCBI Taxonomy" id="1748249"/>
    <lineage>
        <taxon>Bacteria</taxon>
        <taxon>Pseudomonadati</taxon>
        <taxon>Nitrospirota</taxon>
        <taxon>Nitrospiria</taxon>
        <taxon>Nitrospirales</taxon>
        <taxon>Nitrospiraceae</taxon>
        <taxon>Candidatus Magnetominusculus</taxon>
    </lineage>
</organism>
<dbReference type="SUPFAM" id="SSF47384">
    <property type="entry name" value="Homodimeric domain of signal transducing histidine kinase"/>
    <property type="match status" value="1"/>
</dbReference>
<dbReference type="Pfam" id="PF13426">
    <property type="entry name" value="PAS_9"/>
    <property type="match status" value="2"/>
</dbReference>
<dbReference type="PANTHER" id="PTHR43304">
    <property type="entry name" value="PHYTOCHROME-LIKE PROTEIN CPH1"/>
    <property type="match status" value="1"/>
</dbReference>
<name>A0ABR5SDW3_9BACT</name>
<evidence type="ECO:0000256" key="2">
    <source>
        <dbReference type="ARBA" id="ARBA00012438"/>
    </source>
</evidence>
<dbReference type="Pfam" id="PF08448">
    <property type="entry name" value="PAS_4"/>
    <property type="match status" value="1"/>
</dbReference>
<dbReference type="EC" id="2.7.13.3" evidence="2"/>
<dbReference type="Gene3D" id="2.10.70.100">
    <property type="match status" value="1"/>
</dbReference>
<dbReference type="InterPro" id="IPR052162">
    <property type="entry name" value="Sensor_kinase/Photoreceptor"/>
</dbReference>
<feature type="domain" description="PAS" evidence="8">
    <location>
        <begin position="530"/>
        <end position="591"/>
    </location>
</feature>
<dbReference type="InterPro" id="IPR000014">
    <property type="entry name" value="PAS"/>
</dbReference>
<feature type="domain" description="PAC" evidence="9">
    <location>
        <begin position="106"/>
        <end position="159"/>
    </location>
</feature>
<dbReference type="InterPro" id="IPR035965">
    <property type="entry name" value="PAS-like_dom_sf"/>
</dbReference>
<dbReference type="PROSITE" id="PS50113">
    <property type="entry name" value="PAC"/>
    <property type="match status" value="4"/>
</dbReference>
<dbReference type="CDD" id="cd00082">
    <property type="entry name" value="HisKA"/>
    <property type="match status" value="1"/>
</dbReference>
<dbReference type="SUPFAM" id="SSF55874">
    <property type="entry name" value="ATPase domain of HSP90 chaperone/DNA topoisomerase II/histidine kinase"/>
    <property type="match status" value="1"/>
</dbReference>
<evidence type="ECO:0000256" key="1">
    <source>
        <dbReference type="ARBA" id="ARBA00000085"/>
    </source>
</evidence>
<dbReference type="Gene3D" id="3.30.450.20">
    <property type="entry name" value="PAS domain"/>
    <property type="match status" value="5"/>
</dbReference>
<keyword evidence="6" id="KW-0175">Coiled coil</keyword>